<comment type="caution">
    <text evidence="3">The sequence shown here is derived from an EMBL/GenBank/DDBJ whole genome shotgun (WGS) entry which is preliminary data.</text>
</comment>
<dbReference type="OrthoDB" id="9937at2157"/>
<dbReference type="InterPro" id="IPR011152">
    <property type="entry name" value="Pesterase_MJ0912"/>
</dbReference>
<dbReference type="InterPro" id="IPR050126">
    <property type="entry name" value="Ap4A_hydrolase"/>
</dbReference>
<dbReference type="GO" id="GO:0005737">
    <property type="term" value="C:cytoplasm"/>
    <property type="evidence" value="ECO:0007669"/>
    <property type="project" value="TreeGrafter"/>
</dbReference>
<dbReference type="Gene3D" id="3.60.21.10">
    <property type="match status" value="1"/>
</dbReference>
<sequence length="239" mass="26452">MKIGLISDVHGNQPALTTVLSDMPAVDQIYHLGDIVGYNPFPGEVLRTFEKRGIRSIQGNHDRNIGGDIDAIGSAPEPDTEDSNTTVRPSDIARAAGKWTVRRLTDEQRRYISTLPEERTLRGGIVKLVHGKPGEQDGRLYPDEYGPHLFAGERILAHGHTHVQHAERFDEKILANPGSVGQPRDGDPRAAYAVLDLDSNSVQLHRVAYPIEEVTDAIRQTSIPDELCSWLERGEIVTE</sequence>
<dbReference type="SUPFAM" id="SSF56300">
    <property type="entry name" value="Metallo-dependent phosphatases"/>
    <property type="match status" value="1"/>
</dbReference>
<accession>L9XKQ1</accession>
<evidence type="ECO:0000313" key="3">
    <source>
        <dbReference type="EMBL" id="ELY61986.1"/>
    </source>
</evidence>
<dbReference type="RefSeq" id="WP_008422395.1">
    <property type="nucleotide sequence ID" value="NZ_AOIA01000078.1"/>
</dbReference>
<dbReference type="Pfam" id="PF12850">
    <property type="entry name" value="Metallophos_2"/>
    <property type="match status" value="1"/>
</dbReference>
<protein>
    <submittedName>
        <fullName evidence="3">Phosphodiesterase, MJ0936 family protein</fullName>
    </submittedName>
</protein>
<dbReference type="InterPro" id="IPR024654">
    <property type="entry name" value="Calcineurin-like_PHP_lpxH"/>
</dbReference>
<dbReference type="GO" id="GO:0016791">
    <property type="term" value="F:phosphatase activity"/>
    <property type="evidence" value="ECO:0007669"/>
    <property type="project" value="TreeGrafter"/>
</dbReference>
<proteinExistence type="predicted"/>
<name>L9XKQ1_9EURY</name>
<dbReference type="InterPro" id="IPR029052">
    <property type="entry name" value="Metallo-depent_PP-like"/>
</dbReference>
<evidence type="ECO:0000259" key="2">
    <source>
        <dbReference type="Pfam" id="PF12850"/>
    </source>
</evidence>
<feature type="domain" description="Calcineurin-like phosphoesterase" evidence="2">
    <location>
        <begin position="1"/>
        <end position="199"/>
    </location>
</feature>
<dbReference type="EMBL" id="AOIA01000078">
    <property type="protein sequence ID" value="ELY61986.1"/>
    <property type="molecule type" value="Genomic_DNA"/>
</dbReference>
<evidence type="ECO:0000313" key="4">
    <source>
        <dbReference type="Proteomes" id="UP000011531"/>
    </source>
</evidence>
<dbReference type="PIRSF" id="PIRSF000883">
    <property type="entry name" value="Pesterase_MJ0912"/>
    <property type="match status" value="1"/>
</dbReference>
<dbReference type="PANTHER" id="PTHR42850">
    <property type="entry name" value="METALLOPHOSPHOESTERASE"/>
    <property type="match status" value="1"/>
</dbReference>
<dbReference type="Proteomes" id="UP000011531">
    <property type="component" value="Unassembled WGS sequence"/>
</dbReference>
<dbReference type="STRING" id="1227498.C492_08695"/>
<dbReference type="AlphaFoldDB" id="L9XKQ1"/>
<gene>
    <name evidence="3" type="ORF">C492_08695</name>
</gene>
<feature type="region of interest" description="Disordered" evidence="1">
    <location>
        <begin position="58"/>
        <end position="87"/>
    </location>
</feature>
<evidence type="ECO:0000256" key="1">
    <source>
        <dbReference type="SAM" id="MobiDB-lite"/>
    </source>
</evidence>
<dbReference type="PANTHER" id="PTHR42850:SF2">
    <property type="entry name" value="BLL5683 PROTEIN"/>
    <property type="match status" value="1"/>
</dbReference>
<organism evidence="3 4">
    <name type="scientific">Natronococcus jeotgali DSM 18795</name>
    <dbReference type="NCBI Taxonomy" id="1227498"/>
    <lineage>
        <taxon>Archaea</taxon>
        <taxon>Methanobacteriati</taxon>
        <taxon>Methanobacteriota</taxon>
        <taxon>Stenosarchaea group</taxon>
        <taxon>Halobacteria</taxon>
        <taxon>Halobacteriales</taxon>
        <taxon>Natrialbaceae</taxon>
        <taxon>Natronococcus</taxon>
    </lineage>
</organism>
<keyword evidence="4" id="KW-1185">Reference proteome</keyword>
<reference evidence="3 4" key="1">
    <citation type="journal article" date="2014" name="PLoS Genet.">
        <title>Phylogenetically driven sequencing of extremely halophilic archaea reveals strategies for static and dynamic osmo-response.</title>
        <authorList>
            <person name="Becker E.A."/>
            <person name="Seitzer P.M."/>
            <person name="Tritt A."/>
            <person name="Larsen D."/>
            <person name="Krusor M."/>
            <person name="Yao A.I."/>
            <person name="Wu D."/>
            <person name="Madern D."/>
            <person name="Eisen J.A."/>
            <person name="Darling A.E."/>
            <person name="Facciotti M.T."/>
        </authorList>
    </citation>
    <scope>NUCLEOTIDE SEQUENCE [LARGE SCALE GENOMIC DNA]</scope>
    <source>
        <strain evidence="3 4">DSM 18795</strain>
    </source>
</reference>